<gene>
    <name evidence="7" type="ORF">NSA58_07220</name>
</gene>
<dbReference type="GO" id="GO:0034755">
    <property type="term" value="P:iron ion transmembrane transport"/>
    <property type="evidence" value="ECO:0007669"/>
    <property type="project" value="TreeGrafter"/>
</dbReference>
<sequence length="427" mass="45300">MEVLKDSSIETIVKKETKLKERLKNIGPGALIAAGFIGPGTITTCTKSGASSGYTLLWAMLFSTIATIIFQEMAARLGIITQKGLGENIREKISSKTLKTIAVGIVIVAIFLGNIAYETGNLVGGSMGLSTLIPQVPNTIWAPLLGVVAFALLWSGNYKKIEKILIGLVLVMSVTFFTTAIVSKPDLGAIIKGMFVPSAGANDWLTIVGLIGTTVVPYNLFLHASSVSERWTKKEDLKNARIDTIISIGLGGLISMAVIISASASFHGTGVAVDSGAVMAQQLEPLLGSWAKWFFGIGLFAAGFTSAITAPLSAAFATTGALGYEKDMKSMKFKIVWMIVLGVGIVLSALGMSASPTELILVAQAANAIILPIIAIFLIYVLNHKDLGEYKNKLWNNVLGLCILCVTLAISYRSLLSFAETVKGLFM</sequence>
<evidence type="ECO:0000256" key="2">
    <source>
        <dbReference type="ARBA" id="ARBA00022448"/>
    </source>
</evidence>
<dbReference type="RefSeq" id="WP_257560327.1">
    <property type="nucleotide sequence ID" value="NZ_JANKBY010000064.1"/>
</dbReference>
<feature type="transmembrane region" description="Helical" evidence="6">
    <location>
        <begin position="204"/>
        <end position="224"/>
    </location>
</feature>
<keyword evidence="3 6" id="KW-0812">Transmembrane</keyword>
<dbReference type="InterPro" id="IPR001046">
    <property type="entry name" value="NRAMP_fam"/>
</dbReference>
<comment type="subcellular location">
    <subcellularLocation>
        <location evidence="1">Membrane</location>
        <topology evidence="1">Multi-pass membrane protein</topology>
    </subcellularLocation>
</comment>
<dbReference type="Proteomes" id="UP001140817">
    <property type="component" value="Unassembled WGS sequence"/>
</dbReference>
<dbReference type="Gene3D" id="1.20.1740.10">
    <property type="entry name" value="Amino acid/polyamine transporter I"/>
    <property type="match status" value="1"/>
</dbReference>
<feature type="transmembrane region" description="Helical" evidence="6">
    <location>
        <begin position="293"/>
        <end position="323"/>
    </location>
</feature>
<reference evidence="7" key="1">
    <citation type="submission" date="2022-07" db="EMBL/GenBank/DDBJ databases">
        <title>Enhanced cultured diversity of the mouse gut microbiota enables custom-made synthetic communities.</title>
        <authorList>
            <person name="Afrizal A."/>
        </authorList>
    </citation>
    <scope>NUCLEOTIDE SEQUENCE</scope>
    <source>
        <strain evidence="7">DSM 29186</strain>
    </source>
</reference>
<evidence type="ECO:0000256" key="3">
    <source>
        <dbReference type="ARBA" id="ARBA00022692"/>
    </source>
</evidence>
<feature type="transmembrane region" description="Helical" evidence="6">
    <location>
        <begin position="360"/>
        <end position="382"/>
    </location>
</feature>
<dbReference type="GO" id="GO:0015086">
    <property type="term" value="F:cadmium ion transmembrane transporter activity"/>
    <property type="evidence" value="ECO:0007669"/>
    <property type="project" value="TreeGrafter"/>
</dbReference>
<keyword evidence="4 6" id="KW-1133">Transmembrane helix</keyword>
<feature type="transmembrane region" description="Helical" evidence="6">
    <location>
        <begin position="164"/>
        <end position="184"/>
    </location>
</feature>
<evidence type="ECO:0000256" key="4">
    <source>
        <dbReference type="ARBA" id="ARBA00022989"/>
    </source>
</evidence>
<evidence type="ECO:0000256" key="1">
    <source>
        <dbReference type="ARBA" id="ARBA00004141"/>
    </source>
</evidence>
<dbReference type="Pfam" id="PF01566">
    <property type="entry name" value="Nramp"/>
    <property type="match status" value="1"/>
</dbReference>
<dbReference type="AlphaFoldDB" id="A0A9X2M989"/>
<accession>A0A9X2M989</accession>
<feature type="transmembrane region" description="Helical" evidence="6">
    <location>
        <begin position="56"/>
        <end position="79"/>
    </location>
</feature>
<feature type="transmembrane region" description="Helical" evidence="6">
    <location>
        <begin position="394"/>
        <end position="412"/>
    </location>
</feature>
<dbReference type="GO" id="GO:0005886">
    <property type="term" value="C:plasma membrane"/>
    <property type="evidence" value="ECO:0007669"/>
    <property type="project" value="TreeGrafter"/>
</dbReference>
<feature type="transmembrane region" description="Helical" evidence="6">
    <location>
        <begin position="245"/>
        <end position="266"/>
    </location>
</feature>
<organism evidence="7 8">
    <name type="scientific">Terrisporobacter muris</name>
    <dbReference type="NCBI Taxonomy" id="2963284"/>
    <lineage>
        <taxon>Bacteria</taxon>
        <taxon>Bacillati</taxon>
        <taxon>Bacillota</taxon>
        <taxon>Clostridia</taxon>
        <taxon>Peptostreptococcales</taxon>
        <taxon>Peptostreptococcaceae</taxon>
        <taxon>Terrisporobacter</taxon>
    </lineage>
</organism>
<dbReference type="PANTHER" id="PTHR11706:SF33">
    <property type="entry name" value="NATURAL RESISTANCE-ASSOCIATED MACROPHAGE PROTEIN 2"/>
    <property type="match status" value="1"/>
</dbReference>
<keyword evidence="8" id="KW-1185">Reference proteome</keyword>
<feature type="transmembrane region" description="Helical" evidence="6">
    <location>
        <begin position="140"/>
        <end position="157"/>
    </location>
</feature>
<proteinExistence type="predicted"/>
<evidence type="ECO:0000313" key="8">
    <source>
        <dbReference type="Proteomes" id="UP001140817"/>
    </source>
</evidence>
<feature type="transmembrane region" description="Helical" evidence="6">
    <location>
        <begin position="100"/>
        <end position="120"/>
    </location>
</feature>
<evidence type="ECO:0000256" key="5">
    <source>
        <dbReference type="ARBA" id="ARBA00023136"/>
    </source>
</evidence>
<evidence type="ECO:0000256" key="6">
    <source>
        <dbReference type="SAM" id="Phobius"/>
    </source>
</evidence>
<feature type="transmembrane region" description="Helical" evidence="6">
    <location>
        <begin position="335"/>
        <end position="354"/>
    </location>
</feature>
<name>A0A9X2M989_9FIRM</name>
<dbReference type="PRINTS" id="PR00447">
    <property type="entry name" value="NATRESASSCMP"/>
</dbReference>
<comment type="caution">
    <text evidence="7">The sequence shown here is derived from an EMBL/GenBank/DDBJ whole genome shotgun (WGS) entry which is preliminary data.</text>
</comment>
<dbReference type="NCBIfam" id="NF037982">
    <property type="entry name" value="Nramp_1"/>
    <property type="match status" value="1"/>
</dbReference>
<keyword evidence="5 6" id="KW-0472">Membrane</keyword>
<dbReference type="GO" id="GO:0005384">
    <property type="term" value="F:manganese ion transmembrane transporter activity"/>
    <property type="evidence" value="ECO:0007669"/>
    <property type="project" value="TreeGrafter"/>
</dbReference>
<protein>
    <submittedName>
        <fullName evidence="7">Nramp family divalent metal transporter</fullName>
    </submittedName>
</protein>
<dbReference type="EMBL" id="JANKBY010000064">
    <property type="protein sequence ID" value="MCR1822573.1"/>
    <property type="molecule type" value="Genomic_DNA"/>
</dbReference>
<keyword evidence="2" id="KW-0813">Transport</keyword>
<evidence type="ECO:0000313" key="7">
    <source>
        <dbReference type="EMBL" id="MCR1822573.1"/>
    </source>
</evidence>
<dbReference type="PANTHER" id="PTHR11706">
    <property type="entry name" value="SOLUTE CARRIER PROTEIN FAMILY 11 MEMBER"/>
    <property type="match status" value="1"/>
</dbReference>